<dbReference type="RefSeq" id="WP_190043335.1">
    <property type="nucleotide sequence ID" value="NZ_BNBE01000002.1"/>
</dbReference>
<reference evidence="2" key="1">
    <citation type="journal article" date="2014" name="Int. J. Syst. Evol. Microbiol.">
        <title>Complete genome sequence of Corynebacterium casei LMG S-19264T (=DSM 44701T), isolated from a smear-ripened cheese.</title>
        <authorList>
            <consortium name="US DOE Joint Genome Institute (JGI-PGF)"/>
            <person name="Walter F."/>
            <person name="Albersmeier A."/>
            <person name="Kalinowski J."/>
            <person name="Ruckert C."/>
        </authorList>
    </citation>
    <scope>NUCLEOTIDE SEQUENCE</scope>
    <source>
        <strain evidence="2">JCM 4122</strain>
    </source>
</reference>
<protein>
    <submittedName>
        <fullName evidence="2">Uncharacterized protein</fullName>
    </submittedName>
</protein>
<dbReference type="EMBL" id="BNBE01000002">
    <property type="protein sequence ID" value="GHG13693.1"/>
    <property type="molecule type" value="Genomic_DNA"/>
</dbReference>
<feature type="compositionally biased region" description="Basic and acidic residues" evidence="1">
    <location>
        <begin position="21"/>
        <end position="30"/>
    </location>
</feature>
<evidence type="ECO:0000313" key="2">
    <source>
        <dbReference type="EMBL" id="GHG13693.1"/>
    </source>
</evidence>
<evidence type="ECO:0000256" key="1">
    <source>
        <dbReference type="SAM" id="MobiDB-lite"/>
    </source>
</evidence>
<gene>
    <name evidence="2" type="ORF">GCM10017667_54580</name>
</gene>
<reference evidence="2" key="2">
    <citation type="submission" date="2020-09" db="EMBL/GenBank/DDBJ databases">
        <authorList>
            <person name="Sun Q."/>
            <person name="Ohkuma M."/>
        </authorList>
    </citation>
    <scope>NUCLEOTIDE SEQUENCE</scope>
    <source>
        <strain evidence="2">JCM 4122</strain>
    </source>
</reference>
<evidence type="ECO:0000313" key="3">
    <source>
        <dbReference type="Proteomes" id="UP000632849"/>
    </source>
</evidence>
<comment type="caution">
    <text evidence="2">The sequence shown here is derived from an EMBL/GenBank/DDBJ whole genome shotgun (WGS) entry which is preliminary data.</text>
</comment>
<accession>A0A919ERI2</accession>
<sequence>MLNTPDGASIPADASALRAPGRRDHRESPAERTLLAQLERFIAQESQRRRDGTKGWKYRSAYELAKGLA</sequence>
<name>A0A919ERI2_STRFL</name>
<keyword evidence="3" id="KW-1185">Reference proteome</keyword>
<proteinExistence type="predicted"/>
<feature type="region of interest" description="Disordered" evidence="1">
    <location>
        <begin position="1"/>
        <end position="30"/>
    </location>
</feature>
<dbReference type="Proteomes" id="UP000632849">
    <property type="component" value="Unassembled WGS sequence"/>
</dbReference>
<dbReference type="AlphaFoldDB" id="A0A919ERI2"/>
<organism evidence="2 3">
    <name type="scientific">Streptomyces filamentosus</name>
    <name type="common">Streptomyces roseosporus</name>
    <dbReference type="NCBI Taxonomy" id="67294"/>
    <lineage>
        <taxon>Bacteria</taxon>
        <taxon>Bacillati</taxon>
        <taxon>Actinomycetota</taxon>
        <taxon>Actinomycetes</taxon>
        <taxon>Kitasatosporales</taxon>
        <taxon>Streptomycetaceae</taxon>
        <taxon>Streptomyces</taxon>
    </lineage>
</organism>